<dbReference type="Gene3D" id="3.40.50.300">
    <property type="entry name" value="P-loop containing nucleotide triphosphate hydrolases"/>
    <property type="match status" value="1"/>
</dbReference>
<feature type="non-terminal residue" evidence="4">
    <location>
        <position position="100"/>
    </location>
</feature>
<reference evidence="4 5" key="1">
    <citation type="submission" date="2024-10" db="EMBL/GenBank/DDBJ databases">
        <title>Burkholderia semiarida in Mexico.</title>
        <authorList>
            <person name="Estrada P."/>
        </authorList>
    </citation>
    <scope>NUCLEOTIDE SEQUENCE [LARGE SCALE GENOMIC DNA]</scope>
    <source>
        <strain evidence="4 5">CLM7-1</strain>
    </source>
</reference>
<dbReference type="PANTHER" id="PTHR32071">
    <property type="entry name" value="TRANSCRIPTIONAL REGULATORY PROTEIN"/>
    <property type="match status" value="1"/>
</dbReference>
<evidence type="ECO:0000256" key="2">
    <source>
        <dbReference type="ARBA" id="ARBA00022840"/>
    </source>
</evidence>
<evidence type="ECO:0000259" key="3">
    <source>
        <dbReference type="PROSITE" id="PS50045"/>
    </source>
</evidence>
<comment type="caution">
    <text evidence="4">The sequence shown here is derived from an EMBL/GenBank/DDBJ whole genome shotgun (WGS) entry which is preliminary data.</text>
</comment>
<keyword evidence="5" id="KW-1185">Reference proteome</keyword>
<accession>A0ABW7LGZ6</accession>
<keyword evidence="1" id="KW-0547">Nucleotide-binding</keyword>
<proteinExistence type="predicted"/>
<keyword evidence="2" id="KW-0067">ATP-binding</keyword>
<dbReference type="SUPFAM" id="SSF52540">
    <property type="entry name" value="P-loop containing nucleoside triphosphate hydrolases"/>
    <property type="match status" value="1"/>
</dbReference>
<dbReference type="Proteomes" id="UP001609186">
    <property type="component" value="Unassembled WGS sequence"/>
</dbReference>
<evidence type="ECO:0000313" key="4">
    <source>
        <dbReference type="EMBL" id="MFH5256286.1"/>
    </source>
</evidence>
<protein>
    <submittedName>
        <fullName evidence="4">Sigma 54-interacting transcriptional regulator</fullName>
    </submittedName>
</protein>
<dbReference type="InterPro" id="IPR002078">
    <property type="entry name" value="Sigma_54_int"/>
</dbReference>
<sequence length="100" mass="11411">FLDEIGELPLSGQVKLLRVLESHEIQRVGSDEPITVDTRIVAATNKNLRKLSEQGLFREDLFYRLSVIHLTLPALRERRDEIPLLLAYFGDEAAGALKRR</sequence>
<evidence type="ECO:0000313" key="5">
    <source>
        <dbReference type="Proteomes" id="UP001609186"/>
    </source>
</evidence>
<feature type="domain" description="Sigma-54 factor interaction" evidence="3">
    <location>
        <begin position="1"/>
        <end position="100"/>
    </location>
</feature>
<dbReference type="EMBL" id="JBIMPM010000277">
    <property type="protein sequence ID" value="MFH5256286.1"/>
    <property type="molecule type" value="Genomic_DNA"/>
</dbReference>
<evidence type="ECO:0000256" key="1">
    <source>
        <dbReference type="ARBA" id="ARBA00022741"/>
    </source>
</evidence>
<dbReference type="RefSeq" id="WP_395132310.1">
    <property type="nucleotide sequence ID" value="NZ_JBIMPM010000277.1"/>
</dbReference>
<organism evidence="4 5">
    <name type="scientific">Burkholderia semiarida</name>
    <dbReference type="NCBI Taxonomy" id="2843303"/>
    <lineage>
        <taxon>Bacteria</taxon>
        <taxon>Pseudomonadati</taxon>
        <taxon>Pseudomonadota</taxon>
        <taxon>Betaproteobacteria</taxon>
        <taxon>Burkholderiales</taxon>
        <taxon>Burkholderiaceae</taxon>
        <taxon>Burkholderia</taxon>
        <taxon>Burkholderia cepacia complex</taxon>
    </lineage>
</organism>
<dbReference type="Pfam" id="PF00158">
    <property type="entry name" value="Sigma54_activat"/>
    <property type="match status" value="1"/>
</dbReference>
<dbReference type="InterPro" id="IPR027417">
    <property type="entry name" value="P-loop_NTPase"/>
</dbReference>
<feature type="non-terminal residue" evidence="4">
    <location>
        <position position="1"/>
    </location>
</feature>
<gene>
    <name evidence="4" type="ORF">ACGTRS_34185</name>
</gene>
<name>A0ABW7LGZ6_9BURK</name>
<dbReference type="PROSITE" id="PS50045">
    <property type="entry name" value="SIGMA54_INTERACT_4"/>
    <property type="match status" value="1"/>
</dbReference>